<feature type="binding site" evidence="8">
    <location>
        <position position="136"/>
    </location>
    <ligand>
        <name>Zn(2+)</name>
        <dbReference type="ChEBI" id="CHEBI:29105"/>
        <label>1</label>
        <note>catalytic</note>
    </ligand>
</feature>
<evidence type="ECO:0000313" key="11">
    <source>
        <dbReference type="Proteomes" id="UP000582837"/>
    </source>
</evidence>
<feature type="binding site" evidence="8">
    <location>
        <position position="206"/>
    </location>
    <ligand>
        <name>Zn(2+)</name>
        <dbReference type="ChEBI" id="CHEBI:29105"/>
        <label>1</label>
        <note>catalytic</note>
    </ligand>
</feature>
<evidence type="ECO:0000256" key="3">
    <source>
        <dbReference type="ARBA" id="ARBA00022722"/>
    </source>
</evidence>
<dbReference type="SUPFAM" id="SSF56281">
    <property type="entry name" value="Metallo-hydrolase/oxidoreductase"/>
    <property type="match status" value="1"/>
</dbReference>
<dbReference type="InterPro" id="IPR013471">
    <property type="entry name" value="RNase_Z/BN"/>
</dbReference>
<evidence type="ECO:0000313" key="10">
    <source>
        <dbReference type="EMBL" id="MBB6069416.1"/>
    </source>
</evidence>
<dbReference type="PANTHER" id="PTHR46018">
    <property type="entry name" value="ZINC PHOSPHODIESTERASE ELAC PROTEIN 1"/>
    <property type="match status" value="1"/>
</dbReference>
<dbReference type="Gene3D" id="3.60.15.10">
    <property type="entry name" value="Ribonuclease Z/Hydroxyacylglutathione hydrolase-like"/>
    <property type="match status" value="1"/>
</dbReference>
<feature type="binding site" evidence="8">
    <location>
        <position position="59"/>
    </location>
    <ligand>
        <name>Zn(2+)</name>
        <dbReference type="ChEBI" id="CHEBI:29105"/>
        <label>1</label>
        <note>catalytic</note>
    </ligand>
</feature>
<feature type="domain" description="Metallo-beta-lactamase" evidence="9">
    <location>
        <begin position="18"/>
        <end position="242"/>
    </location>
</feature>
<dbReference type="CDD" id="cd07717">
    <property type="entry name" value="RNaseZ_ZiPD-like_MBL-fold"/>
    <property type="match status" value="1"/>
</dbReference>
<dbReference type="AlphaFoldDB" id="A0A841GX56"/>
<comment type="cofactor">
    <cofactor evidence="8">
        <name>Zn(2+)</name>
        <dbReference type="ChEBI" id="CHEBI:29105"/>
    </cofactor>
    <text evidence="8">Binds 2 Zn(2+) ions.</text>
</comment>
<comment type="catalytic activity">
    <reaction evidence="8">
        <text>Endonucleolytic cleavage of RNA, removing extra 3' nucleotides from tRNA precursor, generating 3' termini of tRNAs. A 3'-hydroxy group is left at the tRNA terminus and a 5'-phosphoryl group is left at the trailer molecule.</text>
        <dbReference type="EC" id="3.1.26.11"/>
    </reaction>
</comment>
<dbReference type="EMBL" id="JACHIA010000002">
    <property type="protein sequence ID" value="MBB6069416.1"/>
    <property type="molecule type" value="Genomic_DNA"/>
</dbReference>
<keyword evidence="5 8" id="KW-0255">Endonuclease</keyword>
<feature type="binding site" evidence="8">
    <location>
        <position position="264"/>
    </location>
    <ligand>
        <name>Zn(2+)</name>
        <dbReference type="ChEBI" id="CHEBI:29105"/>
        <label>2</label>
        <note>catalytic</note>
    </ligand>
</feature>
<accession>A0A841GX56</accession>
<evidence type="ECO:0000256" key="1">
    <source>
        <dbReference type="ARBA" id="ARBA00011738"/>
    </source>
</evidence>
<feature type="active site" description="Proton acceptor" evidence="8">
    <location>
        <position position="63"/>
    </location>
</feature>
<dbReference type="NCBIfam" id="TIGR02651">
    <property type="entry name" value="RNase_Z"/>
    <property type="match status" value="1"/>
</dbReference>
<sequence length="303" mass="33515">MRVTFLGTAAARPTVGRNVSSLIMQREGDTMMFDCGEGTQRQMMRYGTGFAFSDIFFTHLHADHFLGVIGLLRTLGLQAREEPVHLWTPRGTADTLRQAVDLGVERVPFEVPIHELEPGEAVKRGDYDVVPFRTQHAGRSLGYAVVEHPRMGRFNAALARELGIPEGPLWGKLHHGETVEVDGRVFDPGELVGEARPGRRVVYTGDTRPTAGTREHARDADLLIHEATFAQDEADRAVATGHSTAREAAELAASIGVRRLALTHFSPRYADDPRLLEREAKPLFPDVVTAYDGMVIEVPYREA</sequence>
<gene>
    <name evidence="8" type="primary">rnz</name>
    <name evidence="10" type="ORF">HNQ61_001031</name>
</gene>
<dbReference type="GO" id="GO:0042781">
    <property type="term" value="F:3'-tRNA processing endoribonuclease activity"/>
    <property type="evidence" value="ECO:0007669"/>
    <property type="project" value="UniProtKB-UniRule"/>
</dbReference>
<feature type="binding site" evidence="8">
    <location>
        <position position="206"/>
    </location>
    <ligand>
        <name>Zn(2+)</name>
        <dbReference type="ChEBI" id="CHEBI:29105"/>
        <label>2</label>
        <note>catalytic</note>
    </ligand>
</feature>
<name>A0A841GX56_9BACT</name>
<dbReference type="EC" id="3.1.26.11" evidence="8"/>
<dbReference type="PANTHER" id="PTHR46018:SF2">
    <property type="entry name" value="ZINC PHOSPHODIESTERASE ELAC PROTEIN 1"/>
    <property type="match status" value="1"/>
</dbReference>
<dbReference type="GO" id="GO:0008270">
    <property type="term" value="F:zinc ion binding"/>
    <property type="evidence" value="ECO:0007669"/>
    <property type="project" value="UniProtKB-UniRule"/>
</dbReference>
<proteinExistence type="inferred from homology"/>
<dbReference type="RefSeq" id="WP_170037716.1">
    <property type="nucleotide sequence ID" value="NZ_JABDTL010000002.1"/>
</dbReference>
<feature type="binding site" evidence="8">
    <location>
        <position position="61"/>
    </location>
    <ligand>
        <name>Zn(2+)</name>
        <dbReference type="ChEBI" id="CHEBI:29105"/>
        <label>1</label>
        <note>catalytic</note>
    </ligand>
</feature>
<evidence type="ECO:0000256" key="8">
    <source>
        <dbReference type="HAMAP-Rule" id="MF_01818"/>
    </source>
</evidence>
<organism evidence="10 11">
    <name type="scientific">Longimicrobium terrae</name>
    <dbReference type="NCBI Taxonomy" id="1639882"/>
    <lineage>
        <taxon>Bacteria</taxon>
        <taxon>Pseudomonadati</taxon>
        <taxon>Gemmatimonadota</taxon>
        <taxon>Longimicrobiia</taxon>
        <taxon>Longimicrobiales</taxon>
        <taxon>Longimicrobiaceae</taxon>
        <taxon>Longimicrobium</taxon>
    </lineage>
</organism>
<comment type="subunit">
    <text evidence="1 8">Homodimer.</text>
</comment>
<evidence type="ECO:0000256" key="2">
    <source>
        <dbReference type="ARBA" id="ARBA00022694"/>
    </source>
</evidence>
<dbReference type="HAMAP" id="MF_01818">
    <property type="entry name" value="RNase_Z_BN"/>
    <property type="match status" value="1"/>
</dbReference>
<dbReference type="Pfam" id="PF12706">
    <property type="entry name" value="Lactamase_B_2"/>
    <property type="match status" value="1"/>
</dbReference>
<comment type="similarity">
    <text evidence="8">Belongs to the RNase Z family.</text>
</comment>
<dbReference type="NCBIfam" id="NF000801">
    <property type="entry name" value="PRK00055.1-3"/>
    <property type="match status" value="1"/>
</dbReference>
<dbReference type="Pfam" id="PF23023">
    <property type="entry name" value="Anti-Pycsar_Apyc1"/>
    <property type="match status" value="1"/>
</dbReference>
<comment type="caution">
    <text evidence="10">The sequence shown here is derived from an EMBL/GenBank/DDBJ whole genome shotgun (WGS) entry which is preliminary data.</text>
</comment>
<evidence type="ECO:0000256" key="4">
    <source>
        <dbReference type="ARBA" id="ARBA00022723"/>
    </source>
</evidence>
<keyword evidence="3 8" id="KW-0540">Nuclease</keyword>
<comment type="function">
    <text evidence="8">Zinc phosphodiesterase, which displays some tRNA 3'-processing endonuclease activity. Probably involved in tRNA maturation, by removing a 3'-trailer from precursor tRNA.</text>
</comment>
<dbReference type="InterPro" id="IPR036866">
    <property type="entry name" value="RibonucZ/Hydroxyglut_hydro"/>
</dbReference>
<keyword evidence="6 8" id="KW-0378">Hydrolase</keyword>
<keyword evidence="2 8" id="KW-0819">tRNA processing</keyword>
<evidence type="ECO:0000256" key="7">
    <source>
        <dbReference type="ARBA" id="ARBA00022833"/>
    </source>
</evidence>
<dbReference type="SMART" id="SM00849">
    <property type="entry name" value="Lactamase_B"/>
    <property type="match status" value="1"/>
</dbReference>
<keyword evidence="11" id="KW-1185">Reference proteome</keyword>
<protein>
    <recommendedName>
        <fullName evidence="8">Ribonuclease Z</fullName>
        <shortName evidence="8">RNase Z</shortName>
        <ecNumber evidence="8">3.1.26.11</ecNumber>
    </recommendedName>
    <alternativeName>
        <fullName evidence="8">tRNA 3 endonuclease</fullName>
    </alternativeName>
    <alternativeName>
        <fullName evidence="8">tRNase Z</fullName>
    </alternativeName>
</protein>
<reference evidence="10 11" key="1">
    <citation type="submission" date="2020-08" db="EMBL/GenBank/DDBJ databases">
        <title>Genomic Encyclopedia of Type Strains, Phase IV (KMG-IV): sequencing the most valuable type-strain genomes for metagenomic binning, comparative biology and taxonomic classification.</title>
        <authorList>
            <person name="Goeker M."/>
        </authorList>
    </citation>
    <scope>NUCLEOTIDE SEQUENCE [LARGE SCALE GENOMIC DNA]</scope>
    <source>
        <strain evidence="10 11">DSM 29007</strain>
    </source>
</reference>
<evidence type="ECO:0000259" key="9">
    <source>
        <dbReference type="SMART" id="SM00849"/>
    </source>
</evidence>
<evidence type="ECO:0000256" key="5">
    <source>
        <dbReference type="ARBA" id="ARBA00022759"/>
    </source>
</evidence>
<evidence type="ECO:0000256" key="6">
    <source>
        <dbReference type="ARBA" id="ARBA00022801"/>
    </source>
</evidence>
<dbReference type="Proteomes" id="UP000582837">
    <property type="component" value="Unassembled WGS sequence"/>
</dbReference>
<feature type="binding site" evidence="8">
    <location>
        <position position="63"/>
    </location>
    <ligand>
        <name>Zn(2+)</name>
        <dbReference type="ChEBI" id="CHEBI:29105"/>
        <label>2</label>
        <note>catalytic</note>
    </ligand>
</feature>
<feature type="binding site" evidence="8">
    <location>
        <position position="64"/>
    </location>
    <ligand>
        <name>Zn(2+)</name>
        <dbReference type="ChEBI" id="CHEBI:29105"/>
        <label>2</label>
        <note>catalytic</note>
    </ligand>
</feature>
<keyword evidence="7 8" id="KW-0862">Zinc</keyword>
<keyword evidence="4 8" id="KW-0479">Metal-binding</keyword>
<dbReference type="InterPro" id="IPR001279">
    <property type="entry name" value="Metallo-B-lactamas"/>
</dbReference>